<dbReference type="KEGG" id="mtr:11420003"/>
<proteinExistence type="inferred from homology"/>
<evidence type="ECO:0000313" key="5">
    <source>
        <dbReference type="EnsemblPlants" id="AES64879"/>
    </source>
</evidence>
<evidence type="ECO:0000313" key="3">
    <source>
        <dbReference type="EMBL" id="AES64879.2"/>
    </source>
</evidence>
<dbReference type="PROSITE" id="PS50882">
    <property type="entry name" value="YTH"/>
    <property type="match status" value="1"/>
</dbReference>
<reference evidence="3 6" key="1">
    <citation type="journal article" date="2011" name="Nature">
        <title>The Medicago genome provides insight into the evolution of rhizobial symbioses.</title>
        <authorList>
            <person name="Young N.D."/>
            <person name="Debelle F."/>
            <person name="Oldroyd G.E."/>
            <person name="Geurts R."/>
            <person name="Cannon S.B."/>
            <person name="Udvardi M.K."/>
            <person name="Benedito V.A."/>
            <person name="Mayer K.F."/>
            <person name="Gouzy J."/>
            <person name="Schoof H."/>
            <person name="Van de Peer Y."/>
            <person name="Proost S."/>
            <person name="Cook D.R."/>
            <person name="Meyers B.C."/>
            <person name="Spannagl M."/>
            <person name="Cheung F."/>
            <person name="De Mita S."/>
            <person name="Krishnakumar V."/>
            <person name="Gundlach H."/>
            <person name="Zhou S."/>
            <person name="Mudge J."/>
            <person name="Bharti A.K."/>
            <person name="Murray J.D."/>
            <person name="Naoumkina M.A."/>
            <person name="Rosen B."/>
            <person name="Silverstein K.A."/>
            <person name="Tang H."/>
            <person name="Rombauts S."/>
            <person name="Zhao P.X."/>
            <person name="Zhou P."/>
            <person name="Barbe V."/>
            <person name="Bardou P."/>
            <person name="Bechner M."/>
            <person name="Bellec A."/>
            <person name="Berger A."/>
            <person name="Berges H."/>
            <person name="Bidwell S."/>
            <person name="Bisseling T."/>
            <person name="Choisne N."/>
            <person name="Couloux A."/>
            <person name="Denny R."/>
            <person name="Deshpande S."/>
            <person name="Dai X."/>
            <person name="Doyle J.J."/>
            <person name="Dudez A.M."/>
            <person name="Farmer A.D."/>
            <person name="Fouteau S."/>
            <person name="Franken C."/>
            <person name="Gibelin C."/>
            <person name="Gish J."/>
            <person name="Goldstein S."/>
            <person name="Gonzalez A.J."/>
            <person name="Green P.J."/>
            <person name="Hallab A."/>
            <person name="Hartog M."/>
            <person name="Hua A."/>
            <person name="Humphray S.J."/>
            <person name="Jeong D.H."/>
            <person name="Jing Y."/>
            <person name="Jocker A."/>
            <person name="Kenton S.M."/>
            <person name="Kim D.J."/>
            <person name="Klee K."/>
            <person name="Lai H."/>
            <person name="Lang C."/>
            <person name="Lin S."/>
            <person name="Macmil S.L."/>
            <person name="Magdelenat G."/>
            <person name="Matthews L."/>
            <person name="McCorrison J."/>
            <person name="Monaghan E.L."/>
            <person name="Mun J.H."/>
            <person name="Najar F.Z."/>
            <person name="Nicholson C."/>
            <person name="Noirot C."/>
            <person name="O'Bleness M."/>
            <person name="Paule C.R."/>
            <person name="Poulain J."/>
            <person name="Prion F."/>
            <person name="Qin B."/>
            <person name="Qu C."/>
            <person name="Retzel E.F."/>
            <person name="Riddle C."/>
            <person name="Sallet E."/>
            <person name="Samain S."/>
            <person name="Samson N."/>
            <person name="Sanders I."/>
            <person name="Saurat O."/>
            <person name="Scarpelli C."/>
            <person name="Schiex T."/>
            <person name="Segurens B."/>
            <person name="Severin A.J."/>
            <person name="Sherrier D.J."/>
            <person name="Shi R."/>
            <person name="Sims S."/>
            <person name="Singer S.R."/>
            <person name="Sinharoy S."/>
            <person name="Sterck L."/>
            <person name="Viollet A."/>
            <person name="Wang B.B."/>
            <person name="Wang K."/>
            <person name="Wang M."/>
            <person name="Wang X."/>
            <person name="Warfsmann J."/>
            <person name="Weissenbach J."/>
            <person name="White D.D."/>
            <person name="White J.D."/>
            <person name="Wiley G.B."/>
            <person name="Wincker P."/>
            <person name="Xing Y."/>
            <person name="Yang L."/>
            <person name="Yao Z."/>
            <person name="Ying F."/>
            <person name="Zhai J."/>
            <person name="Zhou L."/>
            <person name="Zuber A."/>
            <person name="Denarie J."/>
            <person name="Dixon R.A."/>
            <person name="May G.D."/>
            <person name="Schwartz D.C."/>
            <person name="Rogers J."/>
            <person name="Quetier F."/>
            <person name="Town C.D."/>
            <person name="Roe B.A."/>
        </authorList>
    </citation>
    <scope>NUCLEOTIDE SEQUENCE [LARGE SCALE GENOMIC DNA]</scope>
    <source>
        <strain evidence="3">A17</strain>
        <strain evidence="5 6">cv. Jemalong A17</strain>
    </source>
</reference>
<name>G7IKZ4_MEDTR</name>
<dbReference type="EnsemblPlants" id="AES64879">
    <property type="protein sequence ID" value="AES64879"/>
    <property type="gene ID" value="MTR_2g032660"/>
</dbReference>
<reference evidence="3 6" key="2">
    <citation type="journal article" date="2014" name="BMC Genomics">
        <title>An improved genome release (version Mt4.0) for the model legume Medicago truncatula.</title>
        <authorList>
            <person name="Tang H."/>
            <person name="Krishnakumar V."/>
            <person name="Bidwell S."/>
            <person name="Rosen B."/>
            <person name="Chan A."/>
            <person name="Zhou S."/>
            <person name="Gentzbittel L."/>
            <person name="Childs K.L."/>
            <person name="Yandell M."/>
            <person name="Gundlach H."/>
            <person name="Mayer K.F."/>
            <person name="Schwartz D.C."/>
            <person name="Town C.D."/>
        </authorList>
    </citation>
    <scope>GENOME REANNOTATION</scope>
    <source>
        <strain evidence="5 6">cv. Jemalong A17</strain>
    </source>
</reference>
<dbReference type="PANTHER" id="PTHR12357:SF84">
    <property type="entry name" value="YTH DOMAIN-CONTAINING FAMILY PROTEIN"/>
    <property type="match status" value="1"/>
</dbReference>
<dbReference type="SMR" id="G7IKZ4"/>
<dbReference type="eggNOG" id="KOG1901">
    <property type="taxonomic scope" value="Eukaryota"/>
</dbReference>
<dbReference type="PANTHER" id="PTHR12357">
    <property type="entry name" value="YTH YT521-B HOMOLOGY DOMAIN-CONTAINING"/>
    <property type="match status" value="1"/>
</dbReference>
<dbReference type="Gene3D" id="3.10.590.10">
    <property type="entry name" value="ph1033 like domains"/>
    <property type="match status" value="1"/>
</dbReference>
<comment type="function">
    <text evidence="1">Specifically recognizes and binds N6-methyladenosine (m6A)-containing RNAs, and regulates mRNA stability. M6A is a modification present at internal sites of mRNAs and some non-coding RNAs and plays a role in mRNA stability and processing.</text>
</comment>
<reference evidence="4" key="5">
    <citation type="journal article" date="2018" name="Nat. Plants">
        <title>Whole-genome landscape of Medicago truncatula symbiotic genes.</title>
        <authorList>
            <person name="Pecrix Y."/>
            <person name="Gamas P."/>
            <person name="Carrere S."/>
        </authorList>
    </citation>
    <scope>NUCLEOTIDE SEQUENCE</scope>
    <source>
        <tissue evidence="4">Leaves</tissue>
    </source>
</reference>
<accession>A0A0C3V0J0</accession>
<dbReference type="EMBL" id="CM001218">
    <property type="protein sequence ID" value="AES64879.2"/>
    <property type="molecule type" value="Genomic_DNA"/>
</dbReference>
<dbReference type="Proteomes" id="UP000265566">
    <property type="component" value="Chromosome 2"/>
</dbReference>
<dbReference type="InterPro" id="IPR045168">
    <property type="entry name" value="YTH_prot"/>
</dbReference>
<reference evidence="5" key="3">
    <citation type="submission" date="2015-04" db="UniProtKB">
        <authorList>
            <consortium name="EnsemblPlants"/>
        </authorList>
    </citation>
    <scope>IDENTIFICATION</scope>
    <source>
        <strain evidence="5">cv. Jemalong A17</strain>
    </source>
</reference>
<reference evidence="7" key="4">
    <citation type="journal article" date="2018" name="Nat. Plants">
        <title>Whole-genome landscape of Medicago truncatula symbiotic genes.</title>
        <authorList>
            <person name="Pecrix Y."/>
            <person name="Staton S.E."/>
            <person name="Sallet E."/>
            <person name="Lelandais-Briere C."/>
            <person name="Moreau S."/>
            <person name="Carrere S."/>
            <person name="Blein T."/>
            <person name="Jardinaud M.F."/>
            <person name="Latrasse D."/>
            <person name="Zouine M."/>
            <person name="Zahm M."/>
            <person name="Kreplak J."/>
            <person name="Mayjonade B."/>
            <person name="Satge C."/>
            <person name="Perez M."/>
            <person name="Cauet S."/>
            <person name="Marande W."/>
            <person name="Chantry-Darmon C."/>
            <person name="Lopez-Roques C."/>
            <person name="Bouchez O."/>
            <person name="Berard A."/>
            <person name="Debelle F."/>
            <person name="Munos S."/>
            <person name="Bendahmane A."/>
            <person name="Berges H."/>
            <person name="Niebel A."/>
            <person name="Buitink J."/>
            <person name="Frugier F."/>
            <person name="Benhamed M."/>
            <person name="Crespi M."/>
            <person name="Gouzy J."/>
            <person name="Gamas P."/>
        </authorList>
    </citation>
    <scope>NUCLEOTIDE SEQUENCE [LARGE SCALE GENOMIC DNA]</scope>
    <source>
        <strain evidence="7">cv. Jemalong A17</strain>
    </source>
</reference>
<comment type="similarity">
    <text evidence="1">Belongs to the YTHDF family.</text>
</comment>
<gene>
    <name evidence="5" type="primary">11420003</name>
    <name evidence="3" type="ordered locus">MTR_2g032660</name>
    <name evidence="4" type="ORF">MtrunA17_Chr2g0293641</name>
</gene>
<dbReference type="Pfam" id="PF04146">
    <property type="entry name" value="YTH"/>
    <property type="match status" value="1"/>
</dbReference>
<feature type="domain" description="YTH" evidence="2">
    <location>
        <begin position="366"/>
        <end position="507"/>
    </location>
</feature>
<dbReference type="STRING" id="3880.G7IKZ4"/>
<evidence type="ECO:0000259" key="2">
    <source>
        <dbReference type="PROSITE" id="PS50882"/>
    </source>
</evidence>
<dbReference type="InterPro" id="IPR007275">
    <property type="entry name" value="YTH_domain"/>
</dbReference>
<dbReference type="Proteomes" id="UP000002051">
    <property type="component" value="Chromosome 2"/>
</dbReference>
<dbReference type="GO" id="GO:0005737">
    <property type="term" value="C:cytoplasm"/>
    <property type="evidence" value="ECO:0000318"/>
    <property type="project" value="GO_Central"/>
</dbReference>
<dbReference type="GO" id="GO:0061157">
    <property type="term" value="P:mRNA destabilization"/>
    <property type="evidence" value="ECO:0000318"/>
    <property type="project" value="GO_Central"/>
</dbReference>
<dbReference type="GO" id="GO:0003729">
    <property type="term" value="F:mRNA binding"/>
    <property type="evidence" value="ECO:0000318"/>
    <property type="project" value="GO_Central"/>
</dbReference>
<evidence type="ECO:0000313" key="4">
    <source>
        <dbReference type="EMBL" id="RHN72987.1"/>
    </source>
</evidence>
<dbReference type="OrthoDB" id="306690at2759"/>
<protein>
    <recommendedName>
        <fullName evidence="1">YTH domain-containing family protein</fullName>
    </recommendedName>
</protein>
<keyword evidence="1" id="KW-0694">RNA-binding</keyword>
<dbReference type="Gramene" id="rna8756">
    <property type="protein sequence ID" value="RHN72987.1"/>
    <property type="gene ID" value="gene8756"/>
</dbReference>
<dbReference type="EMBL" id="PSQE01000002">
    <property type="protein sequence ID" value="RHN72987.1"/>
    <property type="molecule type" value="Genomic_DNA"/>
</dbReference>
<keyword evidence="6" id="KW-1185">Reference proteome</keyword>
<dbReference type="CDD" id="cd21134">
    <property type="entry name" value="YTH"/>
    <property type="match status" value="1"/>
</dbReference>
<organism evidence="3 6">
    <name type="scientific">Medicago truncatula</name>
    <name type="common">Barrel medic</name>
    <name type="synonym">Medicago tribuloides</name>
    <dbReference type="NCBI Taxonomy" id="3880"/>
    <lineage>
        <taxon>Eukaryota</taxon>
        <taxon>Viridiplantae</taxon>
        <taxon>Streptophyta</taxon>
        <taxon>Embryophyta</taxon>
        <taxon>Tracheophyta</taxon>
        <taxon>Spermatophyta</taxon>
        <taxon>Magnoliopsida</taxon>
        <taxon>eudicotyledons</taxon>
        <taxon>Gunneridae</taxon>
        <taxon>Pentapetalae</taxon>
        <taxon>rosids</taxon>
        <taxon>fabids</taxon>
        <taxon>Fabales</taxon>
        <taxon>Fabaceae</taxon>
        <taxon>Papilionoideae</taxon>
        <taxon>50 kb inversion clade</taxon>
        <taxon>NPAAA clade</taxon>
        <taxon>Hologalegina</taxon>
        <taxon>IRL clade</taxon>
        <taxon>Trifolieae</taxon>
        <taxon>Medicago</taxon>
    </lineage>
</organism>
<dbReference type="HOGENOM" id="CLU_017795_2_1_1"/>
<dbReference type="AlphaFoldDB" id="G7IKZ4"/>
<evidence type="ECO:0000256" key="1">
    <source>
        <dbReference type="RuleBase" id="RU369095"/>
    </source>
</evidence>
<sequence>METHDVSQARHQNAYWVEGADINSQFTSPNFEQSGVMNNEGAPEFVDQSMYYPAATNYGYYCTGFESPGEWEDQYRIFGVDGPDVQYMGGQDESFPLVYYNNYGYAQSPYNPYNPYIPGAAVGVDGSYGGGQSYYTLPNHQNPASPAYDPLVQLDNFPDSSANSVFGASASVSRSDGRGLKQKFNEASGNFSRNSLILSTNQTSSVAMVSEGPRANNGRKQDLTHANVSGSRSLNAASSAVHQDRRTDASVQPVDTISNGNVISHHNQLIVASSRSGFSDFAANANGQSSVAKLRPKALGLGSSDGNVSADVLGDQNRGPRTSRSKHQLSVKAYTTKVGGGNEQDSIIIYTDQYNKEDFPLDYDNAKFFVIKSYSEDDVHKSIKYNVWSSTVHGNRKLGNAYEDTKKVSAEKSGVCPIFLFFSVNASGQFCGVAEMIGSVDFNKDMDFWQQDKWSGSFPVKWHIIKDVPNPNFRHIILDNNENKPVTNSRDTQEIMYSKGLEMLKIFKNHTLKTSLLDDFMYYENRQKIMHDQKAKLLIRSFKSPVFIPSLAPRKLNIVPDKPPSKYEKNARLKDDSNSLNQMSISNSEQNIHISDVPNIKSVNEQAEKIAVEEDISSILKIGSIAITPKQVATKQSGIGSREQIDILTVGSVPVKVNGLAGSSGFLKVGSIQLDPKALQPQKGDAAAKSSFQK</sequence>
<dbReference type="PaxDb" id="3880-AES64879"/>
<dbReference type="GO" id="GO:1990247">
    <property type="term" value="F:N6-methyladenosine-containing RNA reader activity"/>
    <property type="evidence" value="ECO:0007669"/>
    <property type="project" value="UniProtKB-UniRule"/>
</dbReference>
<evidence type="ECO:0000313" key="7">
    <source>
        <dbReference type="Proteomes" id="UP000265566"/>
    </source>
</evidence>
<evidence type="ECO:0000313" key="6">
    <source>
        <dbReference type="Proteomes" id="UP000002051"/>
    </source>
</evidence>
<accession>G7IKZ4</accession>